<feature type="compositionally biased region" description="Acidic residues" evidence="1">
    <location>
        <begin position="409"/>
        <end position="427"/>
    </location>
</feature>
<accession>A0A067S318</accession>
<feature type="compositionally biased region" description="Polar residues" evidence="1">
    <location>
        <begin position="430"/>
        <end position="443"/>
    </location>
</feature>
<dbReference type="OrthoDB" id="3033067at2759"/>
<evidence type="ECO:0000313" key="2">
    <source>
        <dbReference type="EMBL" id="KDR65220.1"/>
    </source>
</evidence>
<evidence type="ECO:0000313" key="3">
    <source>
        <dbReference type="Proteomes" id="UP000027222"/>
    </source>
</evidence>
<gene>
    <name evidence="2" type="ORF">GALMADRAFT_217639</name>
</gene>
<reference evidence="3" key="1">
    <citation type="journal article" date="2014" name="Proc. Natl. Acad. Sci. U.S.A.">
        <title>Extensive sampling of basidiomycete genomes demonstrates inadequacy of the white-rot/brown-rot paradigm for wood decay fungi.</title>
        <authorList>
            <person name="Riley R."/>
            <person name="Salamov A.A."/>
            <person name="Brown D.W."/>
            <person name="Nagy L.G."/>
            <person name="Floudas D."/>
            <person name="Held B.W."/>
            <person name="Levasseur A."/>
            <person name="Lombard V."/>
            <person name="Morin E."/>
            <person name="Otillar R."/>
            <person name="Lindquist E.A."/>
            <person name="Sun H."/>
            <person name="LaButti K.M."/>
            <person name="Schmutz J."/>
            <person name="Jabbour D."/>
            <person name="Luo H."/>
            <person name="Baker S.E."/>
            <person name="Pisabarro A.G."/>
            <person name="Walton J.D."/>
            <person name="Blanchette R.A."/>
            <person name="Henrissat B."/>
            <person name="Martin F."/>
            <person name="Cullen D."/>
            <person name="Hibbett D.S."/>
            <person name="Grigoriev I.V."/>
        </authorList>
    </citation>
    <scope>NUCLEOTIDE SEQUENCE [LARGE SCALE GENOMIC DNA]</scope>
    <source>
        <strain evidence="3">CBS 339.88</strain>
    </source>
</reference>
<name>A0A067S318_GALM3</name>
<protein>
    <submittedName>
        <fullName evidence="2">Uncharacterized protein</fullName>
    </submittedName>
</protein>
<feature type="compositionally biased region" description="Polar residues" evidence="1">
    <location>
        <begin position="352"/>
        <end position="363"/>
    </location>
</feature>
<feature type="region of interest" description="Disordered" evidence="1">
    <location>
        <begin position="352"/>
        <end position="443"/>
    </location>
</feature>
<dbReference type="STRING" id="685588.A0A067S318"/>
<evidence type="ECO:0000256" key="1">
    <source>
        <dbReference type="SAM" id="MobiDB-lite"/>
    </source>
</evidence>
<dbReference type="EMBL" id="KL142473">
    <property type="protein sequence ID" value="KDR65220.1"/>
    <property type="molecule type" value="Genomic_DNA"/>
</dbReference>
<dbReference type="Proteomes" id="UP000027222">
    <property type="component" value="Unassembled WGS sequence"/>
</dbReference>
<sequence>MTRAAFTGLRLEFLIGEQKLYSASVANGTKNEGVKDIVRRYFKRFPPDLDHNTDPTEAHLAAVDDSLPDPEPEHPDPALLSQEQFKAAMEAFEKRQADISFRSAQIKRWLSYRHGKENASASAANLPTDNSDPMFVLTCRLLGKSTKKPRKPIPYNLWGRENKGAVKNGYALAARGQSQHDIGAETKVKQDLYAKQPDTVKKQYEKMAERAHNDMLKEWKLNLTRPASTDPESRQVCIDGIASFMQPILDLVVEFTGMPVTLLMGGPEPAAKGRMNIIALHSGVTKGPVKMNFGEAEQEGFHSKVVPVFSDFLRKCFTREDGKAAVLPVDSVPLLSILDPKEVTYCAASGDNFGSSPEPSSASKDLPAKSAPKNASKKPVKQAQGSVRKDSASRKLKKGKGKPRFDDKGETEEEAEAGVGGSDDEPLWTESDSSNRGASSEPS</sequence>
<dbReference type="HOGENOM" id="CLU_015055_1_0_1"/>
<dbReference type="AlphaFoldDB" id="A0A067S318"/>
<organism evidence="2 3">
    <name type="scientific">Galerina marginata (strain CBS 339.88)</name>
    <dbReference type="NCBI Taxonomy" id="685588"/>
    <lineage>
        <taxon>Eukaryota</taxon>
        <taxon>Fungi</taxon>
        <taxon>Dikarya</taxon>
        <taxon>Basidiomycota</taxon>
        <taxon>Agaricomycotina</taxon>
        <taxon>Agaricomycetes</taxon>
        <taxon>Agaricomycetidae</taxon>
        <taxon>Agaricales</taxon>
        <taxon>Agaricineae</taxon>
        <taxon>Strophariaceae</taxon>
        <taxon>Galerina</taxon>
    </lineage>
</organism>
<proteinExistence type="predicted"/>
<keyword evidence="3" id="KW-1185">Reference proteome</keyword>